<dbReference type="EMBL" id="OX395128">
    <property type="protein sequence ID" value="CAI5769445.1"/>
    <property type="molecule type" value="Genomic_DNA"/>
</dbReference>
<dbReference type="Proteomes" id="UP001178461">
    <property type="component" value="Chromosome 3"/>
</dbReference>
<keyword evidence="2" id="KW-1185">Reference proteome</keyword>
<proteinExistence type="predicted"/>
<sequence>MSLSRLATEPRSLIRCIPSEHKNGVGERKIAENWPQCLIPGHTSCAWDCLD</sequence>
<protein>
    <submittedName>
        <fullName evidence="1">Uncharacterized protein</fullName>
    </submittedName>
</protein>
<dbReference type="AlphaFoldDB" id="A0AA35K0I0"/>
<gene>
    <name evidence="1" type="ORF">PODLI_1B027434</name>
</gene>
<name>A0AA35K0I0_9SAUR</name>
<evidence type="ECO:0000313" key="1">
    <source>
        <dbReference type="EMBL" id="CAI5769445.1"/>
    </source>
</evidence>
<organism evidence="1 2">
    <name type="scientific">Podarcis lilfordi</name>
    <name type="common">Lilford's wall lizard</name>
    <dbReference type="NCBI Taxonomy" id="74358"/>
    <lineage>
        <taxon>Eukaryota</taxon>
        <taxon>Metazoa</taxon>
        <taxon>Chordata</taxon>
        <taxon>Craniata</taxon>
        <taxon>Vertebrata</taxon>
        <taxon>Euteleostomi</taxon>
        <taxon>Lepidosauria</taxon>
        <taxon>Squamata</taxon>
        <taxon>Bifurcata</taxon>
        <taxon>Unidentata</taxon>
        <taxon>Episquamata</taxon>
        <taxon>Laterata</taxon>
        <taxon>Lacertibaenia</taxon>
        <taxon>Lacertidae</taxon>
        <taxon>Podarcis</taxon>
    </lineage>
</organism>
<accession>A0AA35K0I0</accession>
<reference evidence="1" key="1">
    <citation type="submission" date="2022-12" db="EMBL/GenBank/DDBJ databases">
        <authorList>
            <person name="Alioto T."/>
            <person name="Alioto T."/>
            <person name="Gomez Garrido J."/>
        </authorList>
    </citation>
    <scope>NUCLEOTIDE SEQUENCE</scope>
</reference>
<evidence type="ECO:0000313" key="2">
    <source>
        <dbReference type="Proteomes" id="UP001178461"/>
    </source>
</evidence>